<protein>
    <recommendedName>
        <fullName evidence="8">G-protein coupled receptors family 2 profile 2 domain-containing protein</fullName>
    </recommendedName>
</protein>
<dbReference type="OrthoDB" id="2282627at2759"/>
<evidence type="ECO:0000256" key="1">
    <source>
        <dbReference type="ARBA" id="ARBA00004141"/>
    </source>
</evidence>
<keyword evidence="7" id="KW-1185">Reference proteome</keyword>
<dbReference type="AlphaFoldDB" id="A0A1Y1YJB7"/>
<reference evidence="6 7" key="1">
    <citation type="submission" date="2016-07" db="EMBL/GenBank/DDBJ databases">
        <title>Pervasive Adenine N6-methylation of Active Genes in Fungi.</title>
        <authorList>
            <consortium name="DOE Joint Genome Institute"/>
            <person name="Mondo S.J."/>
            <person name="Dannebaum R.O."/>
            <person name="Kuo R.C."/>
            <person name="Labutti K."/>
            <person name="Haridas S."/>
            <person name="Kuo A."/>
            <person name="Salamov A."/>
            <person name="Ahrendt S.R."/>
            <person name="Lipzen A."/>
            <person name="Sullivan W."/>
            <person name="Andreopoulos W.B."/>
            <person name="Clum A."/>
            <person name="Lindquist E."/>
            <person name="Daum C."/>
            <person name="Ramamoorthy G.K."/>
            <person name="Gryganskyi A."/>
            <person name="Culley D."/>
            <person name="Magnuson J.K."/>
            <person name="James T.Y."/>
            <person name="O'Malley M.A."/>
            <person name="Stajich J.E."/>
            <person name="Spatafora J.W."/>
            <person name="Visel A."/>
            <person name="Grigoriev I.V."/>
        </authorList>
    </citation>
    <scope>NUCLEOTIDE SEQUENCE [LARGE SCALE GENOMIC DNA]</scope>
    <source>
        <strain evidence="6 7">CBS 931.73</strain>
    </source>
</reference>
<dbReference type="PANTHER" id="PTHR23112">
    <property type="entry name" value="G PROTEIN-COUPLED RECEPTOR 157-RELATED"/>
    <property type="match status" value="1"/>
</dbReference>
<evidence type="ECO:0000256" key="2">
    <source>
        <dbReference type="ARBA" id="ARBA00022692"/>
    </source>
</evidence>
<dbReference type="GO" id="GO:0005886">
    <property type="term" value="C:plasma membrane"/>
    <property type="evidence" value="ECO:0007669"/>
    <property type="project" value="TreeGrafter"/>
</dbReference>
<gene>
    <name evidence="6" type="ORF">K493DRAFT_9885</name>
</gene>
<evidence type="ECO:0000313" key="7">
    <source>
        <dbReference type="Proteomes" id="UP000193498"/>
    </source>
</evidence>
<organism evidence="6 7">
    <name type="scientific">Basidiobolus meristosporus CBS 931.73</name>
    <dbReference type="NCBI Taxonomy" id="1314790"/>
    <lineage>
        <taxon>Eukaryota</taxon>
        <taxon>Fungi</taxon>
        <taxon>Fungi incertae sedis</taxon>
        <taxon>Zoopagomycota</taxon>
        <taxon>Entomophthoromycotina</taxon>
        <taxon>Basidiobolomycetes</taxon>
        <taxon>Basidiobolales</taxon>
        <taxon>Basidiobolaceae</taxon>
        <taxon>Basidiobolus</taxon>
    </lineage>
</organism>
<dbReference type="EMBL" id="MCFE01000121">
    <property type="protein sequence ID" value="ORX98048.1"/>
    <property type="molecule type" value="Genomic_DNA"/>
</dbReference>
<keyword evidence="2 5" id="KW-0812">Transmembrane</keyword>
<name>A0A1Y1YJB7_9FUNG</name>
<dbReference type="InParanoid" id="A0A1Y1YJB7"/>
<feature type="transmembrane region" description="Helical" evidence="5">
    <location>
        <begin position="248"/>
        <end position="271"/>
    </location>
</feature>
<feature type="transmembrane region" description="Helical" evidence="5">
    <location>
        <begin position="138"/>
        <end position="156"/>
    </location>
</feature>
<evidence type="ECO:0000313" key="6">
    <source>
        <dbReference type="EMBL" id="ORX98048.1"/>
    </source>
</evidence>
<evidence type="ECO:0000256" key="3">
    <source>
        <dbReference type="ARBA" id="ARBA00022989"/>
    </source>
</evidence>
<keyword evidence="4 5" id="KW-0472">Membrane</keyword>
<comment type="caution">
    <text evidence="6">The sequence shown here is derived from an EMBL/GenBank/DDBJ whole genome shotgun (WGS) entry which is preliminary data.</text>
</comment>
<feature type="transmembrane region" description="Helical" evidence="5">
    <location>
        <begin position="26"/>
        <end position="52"/>
    </location>
</feature>
<proteinExistence type="predicted"/>
<dbReference type="Proteomes" id="UP000193498">
    <property type="component" value="Unassembled WGS sequence"/>
</dbReference>
<evidence type="ECO:0000256" key="4">
    <source>
        <dbReference type="ARBA" id="ARBA00023136"/>
    </source>
</evidence>
<dbReference type="Gene3D" id="1.20.1070.10">
    <property type="entry name" value="Rhodopsin 7-helix transmembrane proteins"/>
    <property type="match status" value="1"/>
</dbReference>
<feature type="transmembrane region" description="Helical" evidence="5">
    <location>
        <begin position="186"/>
        <end position="206"/>
    </location>
</feature>
<sequence length="303" mass="34897">MTTSLDKASWDYDPGYDLRLLEGAQVIQILNISLNSASIICGSLVLVVYFLIRSYEPKLMDRVSLRLTAVISLVDVLRAATYIAFTFITSAGPGCKFSAWAILFLTNYYVFLTCMIAFNLQYVFLHYQPYQNRLERKYFLVSTTLSFATTLPALIWDRVGWDDSTGACWWRHYSAIRTKIWEWGSFLIWVILGTIYCTVVVVLVVIKLQRNKARLKVLNEVSPPDEFAICQSERMESYRTVNRLVTRITLYILIPIVTQGGFILMEIWLQFKHTMNPGINYWSVIGTDLSGQECYFPCLRADV</sequence>
<accession>A0A1Y1YJB7</accession>
<feature type="transmembrane region" description="Helical" evidence="5">
    <location>
        <begin position="64"/>
        <end position="85"/>
    </location>
</feature>
<evidence type="ECO:0000256" key="5">
    <source>
        <dbReference type="SAM" id="Phobius"/>
    </source>
</evidence>
<dbReference type="GO" id="GO:0007189">
    <property type="term" value="P:adenylate cyclase-activating G protein-coupled receptor signaling pathway"/>
    <property type="evidence" value="ECO:0007669"/>
    <property type="project" value="TreeGrafter"/>
</dbReference>
<evidence type="ECO:0008006" key="8">
    <source>
        <dbReference type="Google" id="ProtNLM"/>
    </source>
</evidence>
<dbReference type="GO" id="GO:0004930">
    <property type="term" value="F:G protein-coupled receptor activity"/>
    <property type="evidence" value="ECO:0007669"/>
    <property type="project" value="TreeGrafter"/>
</dbReference>
<dbReference type="PANTHER" id="PTHR23112:SF0">
    <property type="entry name" value="TRANSMEMBRANE PROTEIN 116"/>
    <property type="match status" value="1"/>
</dbReference>
<feature type="transmembrane region" description="Helical" evidence="5">
    <location>
        <begin position="97"/>
        <end position="118"/>
    </location>
</feature>
<keyword evidence="3 5" id="KW-1133">Transmembrane helix</keyword>
<comment type="subcellular location">
    <subcellularLocation>
        <location evidence="1">Membrane</location>
        <topology evidence="1">Multi-pass membrane protein</topology>
    </subcellularLocation>
</comment>